<dbReference type="EMBL" id="UOEO01000092">
    <property type="protein sequence ID" value="VAW18608.1"/>
    <property type="molecule type" value="Genomic_DNA"/>
</dbReference>
<evidence type="ECO:0000256" key="2">
    <source>
        <dbReference type="SAM" id="Phobius"/>
    </source>
</evidence>
<dbReference type="InterPro" id="IPR045519">
    <property type="entry name" value="DUF6476"/>
</dbReference>
<sequence>MSNKDPFSNNSDQDQTSEMSDEARLVIGKARRSFGFSMSIMLLGFMAIVLAFVYRATREEKSAAVNFSVEEVVLPAGSAVRSMVPFKDLIAITYENGGEVKMRMLDSATGEVLREIKVTKETTSPAAPDASQTNNSGGQGGQ</sequence>
<protein>
    <submittedName>
        <fullName evidence="3">Uncharacterized protein</fullName>
    </submittedName>
</protein>
<organism evidence="3">
    <name type="scientific">hydrothermal vent metagenome</name>
    <dbReference type="NCBI Taxonomy" id="652676"/>
    <lineage>
        <taxon>unclassified sequences</taxon>
        <taxon>metagenomes</taxon>
        <taxon>ecological metagenomes</taxon>
    </lineage>
</organism>
<feature type="transmembrane region" description="Helical" evidence="2">
    <location>
        <begin position="34"/>
        <end position="54"/>
    </location>
</feature>
<dbReference type="AlphaFoldDB" id="A0A3B0TKR1"/>
<evidence type="ECO:0000256" key="1">
    <source>
        <dbReference type="SAM" id="MobiDB-lite"/>
    </source>
</evidence>
<keyword evidence="2" id="KW-1133">Transmembrane helix</keyword>
<evidence type="ECO:0000313" key="3">
    <source>
        <dbReference type="EMBL" id="VAW18608.1"/>
    </source>
</evidence>
<proteinExistence type="predicted"/>
<name>A0A3B0TKR1_9ZZZZ</name>
<keyword evidence="2" id="KW-0472">Membrane</keyword>
<feature type="region of interest" description="Disordered" evidence="1">
    <location>
        <begin position="1"/>
        <end position="21"/>
    </location>
</feature>
<feature type="region of interest" description="Disordered" evidence="1">
    <location>
        <begin position="119"/>
        <end position="142"/>
    </location>
</feature>
<feature type="compositionally biased region" description="Polar residues" evidence="1">
    <location>
        <begin position="121"/>
        <end position="136"/>
    </location>
</feature>
<gene>
    <name evidence="3" type="ORF">MNBD_ALPHA12-1118</name>
</gene>
<keyword evidence="2" id="KW-0812">Transmembrane</keyword>
<dbReference type="Pfam" id="PF20082">
    <property type="entry name" value="DUF6476"/>
    <property type="match status" value="1"/>
</dbReference>
<accession>A0A3B0TKR1</accession>
<feature type="compositionally biased region" description="Polar residues" evidence="1">
    <location>
        <begin position="1"/>
        <end position="18"/>
    </location>
</feature>
<reference evidence="3" key="1">
    <citation type="submission" date="2018-06" db="EMBL/GenBank/DDBJ databases">
        <authorList>
            <person name="Zhirakovskaya E."/>
        </authorList>
    </citation>
    <scope>NUCLEOTIDE SEQUENCE</scope>
</reference>